<proteinExistence type="predicted"/>
<sequence length="120" mass="13830">MHPTPAESPWDLTVEANKYNHLVALMRDSGLAVWKKLNLFVGFVWILIVIFIRHYFGLDFIIILNESLSYVNDHHLCDRNGTKHHSDSSVLISLHISLFSPLLSTCVVIMVFQLNEIRKD</sequence>
<evidence type="ECO:0000313" key="2">
    <source>
        <dbReference type="EMBL" id="CAK9317495.1"/>
    </source>
</evidence>
<feature type="transmembrane region" description="Helical" evidence="1">
    <location>
        <begin position="37"/>
        <end position="56"/>
    </location>
</feature>
<evidence type="ECO:0000256" key="1">
    <source>
        <dbReference type="SAM" id="Phobius"/>
    </source>
</evidence>
<organism evidence="2 3">
    <name type="scientific">Citrullus colocynthis</name>
    <name type="common">colocynth</name>
    <dbReference type="NCBI Taxonomy" id="252529"/>
    <lineage>
        <taxon>Eukaryota</taxon>
        <taxon>Viridiplantae</taxon>
        <taxon>Streptophyta</taxon>
        <taxon>Embryophyta</taxon>
        <taxon>Tracheophyta</taxon>
        <taxon>Spermatophyta</taxon>
        <taxon>Magnoliopsida</taxon>
        <taxon>eudicotyledons</taxon>
        <taxon>Gunneridae</taxon>
        <taxon>Pentapetalae</taxon>
        <taxon>rosids</taxon>
        <taxon>fabids</taxon>
        <taxon>Cucurbitales</taxon>
        <taxon>Cucurbitaceae</taxon>
        <taxon>Benincaseae</taxon>
        <taxon>Citrullus</taxon>
    </lineage>
</organism>
<evidence type="ECO:0000313" key="3">
    <source>
        <dbReference type="Proteomes" id="UP001642487"/>
    </source>
</evidence>
<dbReference type="EMBL" id="OZ021737">
    <property type="protein sequence ID" value="CAK9317495.1"/>
    <property type="molecule type" value="Genomic_DNA"/>
</dbReference>
<protein>
    <submittedName>
        <fullName evidence="2">Uncharacterized protein</fullName>
    </submittedName>
</protein>
<gene>
    <name evidence="2" type="ORF">CITCOLO1_LOCUS9400</name>
</gene>
<name>A0ABP0YF42_9ROSI</name>
<accession>A0ABP0YF42</accession>
<feature type="transmembrane region" description="Helical" evidence="1">
    <location>
        <begin position="90"/>
        <end position="112"/>
    </location>
</feature>
<keyword evidence="1" id="KW-0812">Transmembrane</keyword>
<keyword evidence="1" id="KW-0472">Membrane</keyword>
<reference evidence="2 3" key="1">
    <citation type="submission" date="2024-03" db="EMBL/GenBank/DDBJ databases">
        <authorList>
            <person name="Gkanogiannis A."/>
            <person name="Becerra Lopez-Lavalle L."/>
        </authorList>
    </citation>
    <scope>NUCLEOTIDE SEQUENCE [LARGE SCALE GENOMIC DNA]</scope>
</reference>
<keyword evidence="1" id="KW-1133">Transmembrane helix</keyword>
<dbReference type="Proteomes" id="UP001642487">
    <property type="component" value="Chromosome 3"/>
</dbReference>
<keyword evidence="3" id="KW-1185">Reference proteome</keyword>